<evidence type="ECO:0000313" key="6">
    <source>
        <dbReference type="Proteomes" id="UP000572817"/>
    </source>
</evidence>
<feature type="compositionally biased region" description="Basic and acidic residues" evidence="2">
    <location>
        <begin position="86"/>
        <end position="106"/>
    </location>
</feature>
<dbReference type="SUPFAM" id="SSF52540">
    <property type="entry name" value="P-loop containing nucleoside triphosphate hydrolases"/>
    <property type="match status" value="1"/>
</dbReference>
<gene>
    <name evidence="5" type="ORF">GTA08_BOTSDO05040</name>
</gene>
<dbReference type="Gene3D" id="1.25.40.20">
    <property type="entry name" value="Ankyrin repeat-containing domain"/>
    <property type="match status" value="1"/>
</dbReference>
<organism evidence="5 6">
    <name type="scientific">Botryosphaeria dothidea</name>
    <dbReference type="NCBI Taxonomy" id="55169"/>
    <lineage>
        <taxon>Eukaryota</taxon>
        <taxon>Fungi</taxon>
        <taxon>Dikarya</taxon>
        <taxon>Ascomycota</taxon>
        <taxon>Pezizomycotina</taxon>
        <taxon>Dothideomycetes</taxon>
        <taxon>Dothideomycetes incertae sedis</taxon>
        <taxon>Botryosphaeriales</taxon>
        <taxon>Botryosphaeriaceae</taxon>
        <taxon>Botryosphaeria</taxon>
    </lineage>
</organism>
<evidence type="ECO:0000256" key="2">
    <source>
        <dbReference type="SAM" id="MobiDB-lite"/>
    </source>
</evidence>
<dbReference type="InterPro" id="IPR056693">
    <property type="entry name" value="DUF7791"/>
</dbReference>
<feature type="domain" description="DUF7791" evidence="4">
    <location>
        <begin position="658"/>
        <end position="781"/>
    </location>
</feature>
<dbReference type="InterPro" id="IPR036770">
    <property type="entry name" value="Ankyrin_rpt-contain_sf"/>
</dbReference>
<dbReference type="Gene3D" id="3.40.50.300">
    <property type="entry name" value="P-loop containing nucleotide triphosphate hydrolases"/>
    <property type="match status" value="1"/>
</dbReference>
<dbReference type="InterPro" id="IPR027417">
    <property type="entry name" value="P-loop_NTPase"/>
</dbReference>
<feature type="region of interest" description="Disordered" evidence="2">
    <location>
        <begin position="328"/>
        <end position="353"/>
    </location>
</feature>
<dbReference type="AlphaFoldDB" id="A0A8H4ISW4"/>
<feature type="compositionally biased region" description="Polar residues" evidence="2">
    <location>
        <begin position="331"/>
        <end position="347"/>
    </location>
</feature>
<sequence length="1038" mass="119816">MSDPLIALGLASNVIQFMNYADRLLDKDGNVPESGNGVMLKFPELETITRSIVELNDGMKFTVTRFREREEVQSRHERVKQRLKHTKPDEKPLETPDKKKEREHEEVLTEVEEQLSNWCSDCNEIAQELLGALSDLKSKSKDSDQTWNTFRTGLLTVWNDDQIDRQSVQLKELRDKIGESVLKAVREHTRFLEITYQKLLDDSLTRMQKEDNRCQERVDELLQNQTGQLQDQQKLDAAKKLRYETSEKHHYQKEILEALARTEGKQDPSSFSSLLSQTAAKQRDEILERQILEHLKFHDMRSRYRDISKAHKETFEWVFLGTDHVNDDNPDSVSSTASPTDHPSHQTPEPPKRGWWTTQLFRRFSNKSERSTDWDSYRNWLQGDEPLYWIKGKPGSGKSTLMKLLHDDKRLRNCLLSWCESREIVVAGFFFWNSGEVMQMSKEGLLRALLYQAVEDRHSLIPGLFPDRWAYNTLFGPDIRQWSVSELEYAFKALVSDDSRNYFIMIDGLDEYDGDPEALADFLLECCSNSSHVKICVSSRPWREFEAAFTGRPSLSLEQLTESDIEIYVKDRFLQNESFRRLQEKEPARCEELIHEISLSSDGVFLWVQLVTASLLEGLQEEDTVKDLQNHLHEFPTELKELFEKSWSQIKEGSFEESSRLFRLIHTADTPVSLLSIHFAEDGPGKALEDDFRPLTLSELDTLAYQTRRRLNSLCANVFEAPSYKEDGAWANVQYIHRTAKDFFSKEEVQESIKNGSRESDYEIKLALCTGYLRCLKKSDPSAPSFARFQHLATQCLKLSKVVEAEDMERNLPILIQLDRAATNLVVSNSAKEEWRKRIQSYVPLVSDPHWTNACPQRTGASTFFDFAFISGFYSYVENALNEGEHGGDLELPSHQHRQSNNLVATAIQNENIDTRLVRLLLQHNAEPNLSVATSNYKTPWYLLLSNMATGIEVKTNLNDEERIRLGELAELFLEHGADPFVTVRKVPADVILSKVVGQVNVAFADRLVEQLEQSKRTNAHLKPRRSKLKKLKEFLKS</sequence>
<dbReference type="OrthoDB" id="443402at2759"/>
<evidence type="ECO:0000256" key="1">
    <source>
        <dbReference type="ARBA" id="ARBA00022737"/>
    </source>
</evidence>
<evidence type="ECO:0008006" key="7">
    <source>
        <dbReference type="Google" id="ProtNLM"/>
    </source>
</evidence>
<dbReference type="EMBL" id="WWBZ02000033">
    <property type="protein sequence ID" value="KAF4306586.1"/>
    <property type="molecule type" value="Genomic_DNA"/>
</dbReference>
<dbReference type="InterPro" id="IPR056884">
    <property type="entry name" value="NPHP3-like_N"/>
</dbReference>
<evidence type="ECO:0000259" key="4">
    <source>
        <dbReference type="Pfam" id="PF25053"/>
    </source>
</evidence>
<dbReference type="PANTHER" id="PTHR10039">
    <property type="entry name" value="AMELOGENIN"/>
    <property type="match status" value="1"/>
</dbReference>
<name>A0A8H4ISW4_9PEZI</name>
<accession>A0A8H4ISW4</accession>
<keyword evidence="1" id="KW-0677">Repeat</keyword>
<comment type="caution">
    <text evidence="5">The sequence shown here is derived from an EMBL/GenBank/DDBJ whole genome shotgun (WGS) entry which is preliminary data.</text>
</comment>
<dbReference type="PANTHER" id="PTHR10039:SF5">
    <property type="entry name" value="NACHT DOMAIN-CONTAINING PROTEIN"/>
    <property type="match status" value="1"/>
</dbReference>
<dbReference type="Pfam" id="PF24883">
    <property type="entry name" value="NPHP3_N"/>
    <property type="match status" value="1"/>
</dbReference>
<keyword evidence="6" id="KW-1185">Reference proteome</keyword>
<protein>
    <recommendedName>
        <fullName evidence="7">NACHT domain-containing protein</fullName>
    </recommendedName>
</protein>
<reference evidence="5" key="1">
    <citation type="submission" date="2020-04" db="EMBL/GenBank/DDBJ databases">
        <title>Genome Assembly and Annotation of Botryosphaeria dothidea sdau 11-99, a Latent Pathogen of Apple Fruit Ring Rot in China.</title>
        <authorList>
            <person name="Yu C."/>
            <person name="Diao Y."/>
            <person name="Lu Q."/>
            <person name="Zhao J."/>
            <person name="Cui S."/>
            <person name="Peng C."/>
            <person name="He B."/>
            <person name="Liu H."/>
        </authorList>
    </citation>
    <scope>NUCLEOTIDE SEQUENCE [LARGE SCALE GENOMIC DNA]</scope>
    <source>
        <strain evidence="5">Sdau11-99</strain>
    </source>
</reference>
<feature type="domain" description="Nephrocystin 3-like N-terminal" evidence="3">
    <location>
        <begin position="374"/>
        <end position="540"/>
    </location>
</feature>
<feature type="region of interest" description="Disordered" evidence="2">
    <location>
        <begin position="72"/>
        <end position="106"/>
    </location>
</feature>
<evidence type="ECO:0000313" key="5">
    <source>
        <dbReference type="EMBL" id="KAF4306586.1"/>
    </source>
</evidence>
<dbReference type="Pfam" id="PF25053">
    <property type="entry name" value="DUF7791"/>
    <property type="match status" value="1"/>
</dbReference>
<dbReference type="Proteomes" id="UP000572817">
    <property type="component" value="Unassembled WGS sequence"/>
</dbReference>
<evidence type="ECO:0000259" key="3">
    <source>
        <dbReference type="Pfam" id="PF24883"/>
    </source>
</evidence>
<proteinExistence type="predicted"/>